<comment type="caution">
    <text evidence="4">The sequence shown here is derived from an EMBL/GenBank/DDBJ whole genome shotgun (WGS) entry which is preliminary data.</text>
</comment>
<dbReference type="SUPFAM" id="SSF49785">
    <property type="entry name" value="Galactose-binding domain-like"/>
    <property type="match status" value="2"/>
</dbReference>
<evidence type="ECO:0000259" key="3">
    <source>
        <dbReference type="PROSITE" id="PS51175"/>
    </source>
</evidence>
<organism evidence="4 5">
    <name type="scientific">Rubritalea spongiae</name>
    <dbReference type="NCBI Taxonomy" id="430797"/>
    <lineage>
        <taxon>Bacteria</taxon>
        <taxon>Pseudomonadati</taxon>
        <taxon>Verrucomicrobiota</taxon>
        <taxon>Verrucomicrobiia</taxon>
        <taxon>Verrucomicrobiales</taxon>
        <taxon>Rubritaleaceae</taxon>
        <taxon>Rubritalea</taxon>
    </lineage>
</organism>
<dbReference type="Gene3D" id="2.60.120.260">
    <property type="entry name" value="Galactose-binding domain-like"/>
    <property type="match status" value="2"/>
</dbReference>
<protein>
    <submittedName>
        <fullName evidence="4">Carbohydrate-binding protein</fullName>
    </submittedName>
</protein>
<feature type="chain" id="PRO_5046282766" evidence="2">
    <location>
        <begin position="22"/>
        <end position="991"/>
    </location>
</feature>
<keyword evidence="1 2" id="KW-0732">Signal</keyword>
<sequence>MNKTTYWISACMAALGLAANAEVLYQDNFDNDGLSTNTGIGGGAINNTIHAHSWDDDGDATFHTAGTSYTRRALLYSENTFQSDTGFKLTLSFTTGSISDLAAHNLSFGLISNDTNLSNYSGYNPFRTDTSVYSIGANVTSDGEVASRGLNFTNGSSRTTLDQSGTRAQFQAGESCEVTIEIGIGGYWCYRINGVYEASGVLVEGFDLSKNYHVAVYGQDDHGGGKSIQSIQLETAYAAGERAASMRGSWCGGENDLENVKNFKTLDTLSVGFTSGASQSALHFAPHKLLETIALEGVNGQGPAIDYVVAPSWGDLTQDSPETDELLDKILDIKAAGFKVKAYTNCETFVGTNGDTLQEFVDRWKDYCDNDPTMQAFINSQPFHTGIWNRTTQQYEDASATYPDRKYLFCYAEFILKDYALRYGPHIGSWIFDDGSTMGQNGDNATSGLVEEQRLYQAFANAVRAGNPECPIAFNNGRSNVNYDAFPYAHPVRFEDFTFGHAFGGNNDHASKTGSQFNNNYNHITRMTATNGYVHDGGNWAWDDLIVGNFHSKLSTTAWNYGTVQAWEEADFFQWNLEAMQAGGHMTWSGSIWRSNPTLQPWALTLLQGLDEHLAQFQNPGAPNWARAYTILPDAVMGEPYRHVLVEGIDLWDPEGDEIDIVWLLENVPSWLTITEDTVNDGHWILSGTPTETETTDYSFAIRARDVNIDARSRSVELRVGEDLNGDGDLNVVYNAAHFDDESHPSSDSKVKDEGTNIGFIQNNTWVAYHDFDFDIGAQSIEMSVSSTSTGGTIEIRIGSPTGELISSIDIDNTQSYDNYQLFSGNISNYVTGIHDLYFVFVGTAGYLYNVADFIVNAGPPSDLGVHFNAVGYDEESAPNNANEIRNLESHIGYITSGSWVAYKEFNFALPSTQVEVFAASNTSGGTVEVRLGSPTGTLITSIDITNTSGWSNFITFTAQITNPPTGLHDLYFVFQGGNDYLLDIQSFKIE</sequence>
<dbReference type="SMART" id="SM00606">
    <property type="entry name" value="CBD_IV"/>
    <property type="match status" value="2"/>
</dbReference>
<name>A0ABW5E1Y1_9BACT</name>
<dbReference type="RefSeq" id="WP_377094528.1">
    <property type="nucleotide sequence ID" value="NZ_JBHSJM010000001.1"/>
</dbReference>
<dbReference type="Proteomes" id="UP001597297">
    <property type="component" value="Unassembled WGS sequence"/>
</dbReference>
<evidence type="ECO:0000256" key="1">
    <source>
        <dbReference type="ARBA" id="ARBA00022729"/>
    </source>
</evidence>
<dbReference type="Pfam" id="PF03422">
    <property type="entry name" value="CBM_6"/>
    <property type="match status" value="2"/>
</dbReference>
<dbReference type="InterPro" id="IPR005084">
    <property type="entry name" value="CBM6"/>
</dbReference>
<reference evidence="5" key="1">
    <citation type="journal article" date="2019" name="Int. J. Syst. Evol. Microbiol.">
        <title>The Global Catalogue of Microorganisms (GCM) 10K type strain sequencing project: providing services to taxonomists for standard genome sequencing and annotation.</title>
        <authorList>
            <consortium name="The Broad Institute Genomics Platform"/>
            <consortium name="The Broad Institute Genome Sequencing Center for Infectious Disease"/>
            <person name="Wu L."/>
            <person name="Ma J."/>
        </authorList>
    </citation>
    <scope>NUCLEOTIDE SEQUENCE [LARGE SCALE GENOMIC DNA]</scope>
    <source>
        <strain evidence="5">JCM 16545</strain>
    </source>
</reference>
<evidence type="ECO:0000256" key="2">
    <source>
        <dbReference type="SAM" id="SignalP"/>
    </source>
</evidence>
<keyword evidence="5" id="KW-1185">Reference proteome</keyword>
<dbReference type="EMBL" id="JBHUJC010000026">
    <property type="protein sequence ID" value="MFD2276586.1"/>
    <property type="molecule type" value="Genomic_DNA"/>
</dbReference>
<evidence type="ECO:0000313" key="4">
    <source>
        <dbReference type="EMBL" id="MFD2276586.1"/>
    </source>
</evidence>
<dbReference type="InterPro" id="IPR015919">
    <property type="entry name" value="Cadherin-like_sf"/>
</dbReference>
<dbReference type="SUPFAM" id="SSF49313">
    <property type="entry name" value="Cadherin-like"/>
    <property type="match status" value="1"/>
</dbReference>
<dbReference type="CDD" id="cd04084">
    <property type="entry name" value="CBM6_xylanase-like"/>
    <property type="match status" value="2"/>
</dbReference>
<accession>A0ABW5E1Y1</accession>
<dbReference type="PROSITE" id="PS51175">
    <property type="entry name" value="CBM6"/>
    <property type="match status" value="2"/>
</dbReference>
<feature type="signal peptide" evidence="2">
    <location>
        <begin position="1"/>
        <end position="21"/>
    </location>
</feature>
<dbReference type="InterPro" id="IPR008979">
    <property type="entry name" value="Galactose-bd-like_sf"/>
</dbReference>
<feature type="domain" description="CBM6" evidence="3">
    <location>
        <begin position="732"/>
        <end position="857"/>
    </location>
</feature>
<gene>
    <name evidence="4" type="ORF">ACFSQZ_08920</name>
</gene>
<proteinExistence type="predicted"/>
<evidence type="ECO:0000313" key="5">
    <source>
        <dbReference type="Proteomes" id="UP001597297"/>
    </source>
</evidence>
<feature type="domain" description="CBM6" evidence="3">
    <location>
        <begin position="866"/>
        <end position="991"/>
    </location>
</feature>
<dbReference type="InterPro" id="IPR006584">
    <property type="entry name" value="Cellulose-bd_IV"/>
</dbReference>